<keyword evidence="1" id="KW-0472">Membrane</keyword>
<dbReference type="EMBL" id="PVWK01000121">
    <property type="protein sequence ID" value="PSB25751.1"/>
    <property type="molecule type" value="Genomic_DNA"/>
</dbReference>
<accession>A0A2T1DZ88</accession>
<name>A0A2T1DZ88_9CYAN</name>
<comment type="caution">
    <text evidence="2">The sequence shown here is derived from an EMBL/GenBank/DDBJ whole genome shotgun (WGS) entry which is preliminary data.</text>
</comment>
<evidence type="ECO:0000256" key="1">
    <source>
        <dbReference type="SAM" id="Phobius"/>
    </source>
</evidence>
<dbReference type="InterPro" id="IPR021919">
    <property type="entry name" value="CCB1"/>
</dbReference>
<organism evidence="2 3">
    <name type="scientific">Stenomitos frigidus ULC18</name>
    <dbReference type="NCBI Taxonomy" id="2107698"/>
    <lineage>
        <taxon>Bacteria</taxon>
        <taxon>Bacillati</taxon>
        <taxon>Cyanobacteriota</taxon>
        <taxon>Cyanophyceae</taxon>
        <taxon>Leptolyngbyales</taxon>
        <taxon>Leptolyngbyaceae</taxon>
        <taxon>Stenomitos</taxon>
    </lineage>
</organism>
<dbReference type="Pfam" id="PF12046">
    <property type="entry name" value="CCB1"/>
    <property type="match status" value="1"/>
</dbReference>
<keyword evidence="1" id="KW-0812">Transmembrane</keyword>
<keyword evidence="1" id="KW-1133">Transmembrane helix</keyword>
<dbReference type="OrthoDB" id="513241at2"/>
<evidence type="ECO:0000313" key="3">
    <source>
        <dbReference type="Proteomes" id="UP000239576"/>
    </source>
</evidence>
<sequence>MNASVLPSTFVLTLLMSVGLVFFIRASVKDRIEVIRLGSEQSAVALLNQLQAYFTQRAYRLAATDATQLQATFEGVVRPSLLMATFLTLLAAIGFLCLALMLSILFPGFSEALLGLTLLSPVAGLFYWRGAARPEQVVLQVEKEGASEQGTVSIVTVTAHRDELAALQRNLPLTLL</sequence>
<keyword evidence="3" id="KW-1185">Reference proteome</keyword>
<dbReference type="PANTHER" id="PTHR35302:SF1">
    <property type="entry name" value="PROTEIN COFACTOR ASSEMBLY OF COMPLEX C SUBUNIT B CCB1, CHLOROPLASTIC"/>
    <property type="match status" value="1"/>
</dbReference>
<gene>
    <name evidence="2" type="ORF">C7B82_22080</name>
</gene>
<evidence type="ECO:0000313" key="2">
    <source>
        <dbReference type="EMBL" id="PSB25751.1"/>
    </source>
</evidence>
<dbReference type="Proteomes" id="UP000239576">
    <property type="component" value="Unassembled WGS sequence"/>
</dbReference>
<feature type="transmembrane region" description="Helical" evidence="1">
    <location>
        <begin position="81"/>
        <end position="106"/>
    </location>
</feature>
<dbReference type="PANTHER" id="PTHR35302">
    <property type="match status" value="1"/>
</dbReference>
<protein>
    <submittedName>
        <fullName evidence="2">Cofactor assembly of complex C subunit B</fullName>
    </submittedName>
</protein>
<dbReference type="RefSeq" id="WP_106258646.1">
    <property type="nucleotide sequence ID" value="NZ_CAWNSW010000160.1"/>
</dbReference>
<reference evidence="2 3" key="2">
    <citation type="submission" date="2018-03" db="EMBL/GenBank/DDBJ databases">
        <title>The ancient ancestry and fast evolution of plastids.</title>
        <authorList>
            <person name="Moore K.R."/>
            <person name="Magnabosco C."/>
            <person name="Momper L."/>
            <person name="Gold D.A."/>
            <person name="Bosak T."/>
            <person name="Fournier G.P."/>
        </authorList>
    </citation>
    <scope>NUCLEOTIDE SEQUENCE [LARGE SCALE GENOMIC DNA]</scope>
    <source>
        <strain evidence="2 3">ULC18</strain>
    </source>
</reference>
<proteinExistence type="predicted"/>
<feature type="transmembrane region" description="Helical" evidence="1">
    <location>
        <begin position="6"/>
        <end position="28"/>
    </location>
</feature>
<dbReference type="AlphaFoldDB" id="A0A2T1DZ88"/>
<reference evidence="3" key="1">
    <citation type="submission" date="2018-02" db="EMBL/GenBank/DDBJ databases">
        <authorList>
            <person name="Moore K."/>
            <person name="Momper L."/>
        </authorList>
    </citation>
    <scope>NUCLEOTIDE SEQUENCE [LARGE SCALE GENOMIC DNA]</scope>
    <source>
        <strain evidence="3">ULC18</strain>
    </source>
</reference>
<feature type="transmembrane region" description="Helical" evidence="1">
    <location>
        <begin position="112"/>
        <end position="128"/>
    </location>
</feature>